<gene>
    <name evidence="8" type="ORF">BD324DRAFT_620105</name>
</gene>
<evidence type="ECO:0000256" key="6">
    <source>
        <dbReference type="SAM" id="MobiDB-lite"/>
    </source>
</evidence>
<feature type="transmembrane region" description="Helical" evidence="7">
    <location>
        <begin position="140"/>
        <end position="160"/>
    </location>
</feature>
<feature type="transmembrane region" description="Helical" evidence="7">
    <location>
        <begin position="44"/>
        <end position="63"/>
    </location>
</feature>
<feature type="transmembrane region" description="Helical" evidence="7">
    <location>
        <begin position="83"/>
        <end position="104"/>
    </location>
</feature>
<dbReference type="AlphaFoldDB" id="A0A1Y1UJT0"/>
<dbReference type="RefSeq" id="XP_021872161.1">
    <property type="nucleotide sequence ID" value="XM_022015245.1"/>
</dbReference>
<dbReference type="InterPro" id="IPR036259">
    <property type="entry name" value="MFS_trans_sf"/>
</dbReference>
<feature type="region of interest" description="Disordered" evidence="6">
    <location>
        <begin position="612"/>
        <end position="642"/>
    </location>
</feature>
<reference evidence="8 9" key="1">
    <citation type="submission" date="2017-03" db="EMBL/GenBank/DDBJ databases">
        <title>Widespread Adenine N6-methylation of Active Genes in Fungi.</title>
        <authorList>
            <consortium name="DOE Joint Genome Institute"/>
            <person name="Mondo S.J."/>
            <person name="Dannebaum R.O."/>
            <person name="Kuo R.C."/>
            <person name="Louie K.B."/>
            <person name="Bewick A.J."/>
            <person name="Labutti K."/>
            <person name="Haridas S."/>
            <person name="Kuo A."/>
            <person name="Salamov A."/>
            <person name="Ahrendt S.R."/>
            <person name="Lau R."/>
            <person name="Bowen B.P."/>
            <person name="Lipzen A."/>
            <person name="Sullivan W."/>
            <person name="Andreopoulos W.B."/>
            <person name="Clum A."/>
            <person name="Lindquist E."/>
            <person name="Daum C."/>
            <person name="Northen T.R."/>
            <person name="Ramamoorthy G."/>
            <person name="Schmitz R.J."/>
            <person name="Gryganskyi A."/>
            <person name="Culley D."/>
            <person name="Magnuson J."/>
            <person name="James T.Y."/>
            <person name="O'Malley M.A."/>
            <person name="Stajich J.E."/>
            <person name="Spatafora J.W."/>
            <person name="Visel A."/>
            <person name="Grigoriev I.V."/>
        </authorList>
    </citation>
    <scope>NUCLEOTIDE SEQUENCE [LARGE SCALE GENOMIC DNA]</scope>
    <source>
        <strain evidence="8 9">NRRL Y-17943</strain>
    </source>
</reference>
<dbReference type="GO" id="GO:0008506">
    <property type="term" value="F:sucrose:proton symporter activity"/>
    <property type="evidence" value="ECO:0007669"/>
    <property type="project" value="TreeGrafter"/>
</dbReference>
<evidence type="ECO:0000256" key="4">
    <source>
        <dbReference type="ARBA" id="ARBA00022989"/>
    </source>
</evidence>
<evidence type="ECO:0000256" key="3">
    <source>
        <dbReference type="ARBA" id="ARBA00022692"/>
    </source>
</evidence>
<proteinExistence type="predicted"/>
<dbReference type="Pfam" id="PF13347">
    <property type="entry name" value="MFS_2"/>
    <property type="match status" value="1"/>
</dbReference>
<dbReference type="OrthoDB" id="28755at2759"/>
<feature type="transmembrane region" description="Helical" evidence="7">
    <location>
        <begin position="658"/>
        <end position="678"/>
    </location>
</feature>
<dbReference type="Proteomes" id="UP000193218">
    <property type="component" value="Unassembled WGS sequence"/>
</dbReference>
<evidence type="ECO:0000256" key="1">
    <source>
        <dbReference type="ARBA" id="ARBA00004141"/>
    </source>
</evidence>
<protein>
    <submittedName>
        <fullName evidence="8">Major facilitator superfamily domain-containing protein</fullName>
    </submittedName>
</protein>
<keyword evidence="4 7" id="KW-1133">Transmembrane helix</keyword>
<feature type="region of interest" description="Disordered" evidence="6">
    <location>
        <begin position="489"/>
        <end position="515"/>
    </location>
</feature>
<feature type="region of interest" description="Disordered" evidence="6">
    <location>
        <begin position="528"/>
        <end position="596"/>
    </location>
</feature>
<keyword evidence="3 7" id="KW-0812">Transmembrane</keyword>
<comment type="subcellular location">
    <subcellularLocation>
        <location evidence="1">Membrane</location>
        <topology evidence="1">Multi-pass membrane protein</topology>
    </subcellularLocation>
</comment>
<feature type="transmembrane region" description="Helical" evidence="7">
    <location>
        <begin position="430"/>
        <end position="448"/>
    </location>
</feature>
<accession>A0A1Y1UJT0</accession>
<dbReference type="PANTHER" id="PTHR19432">
    <property type="entry name" value="SUGAR TRANSPORTER"/>
    <property type="match status" value="1"/>
</dbReference>
<dbReference type="EMBL" id="NBSH01000004">
    <property type="protein sequence ID" value="ORX38239.1"/>
    <property type="molecule type" value="Genomic_DNA"/>
</dbReference>
<comment type="caution">
    <text evidence="8">The sequence shown here is derived from an EMBL/GenBank/DDBJ whole genome shotgun (WGS) entry which is preliminary data.</text>
</comment>
<organism evidence="8 9">
    <name type="scientific">Kockovaella imperatae</name>
    <dbReference type="NCBI Taxonomy" id="4999"/>
    <lineage>
        <taxon>Eukaryota</taxon>
        <taxon>Fungi</taxon>
        <taxon>Dikarya</taxon>
        <taxon>Basidiomycota</taxon>
        <taxon>Agaricomycotina</taxon>
        <taxon>Tremellomycetes</taxon>
        <taxon>Tremellales</taxon>
        <taxon>Cuniculitremaceae</taxon>
        <taxon>Kockovaella</taxon>
    </lineage>
</organism>
<sequence>MTGGGYIPTGPEDFELEERGQSSSSTSHHAVQWIGKPSVKGPKWARLPLLTVGMLGIQCVWSIEMGYASPFLLDLGLSKSYMSLVFMAGPLSGLIVQPLVGAFADRSRSRWGRRRPFMIAGCTICVFAMMLLGWSREVAALFGFGNWMAIFLAVSSIYMIDFSINAVMSTDRALIVDSLPPKEQEEGSAWGGRMNGFGGLAGFFVGNLDLPPVLPFLGKTQLQILSFITSAILMTAHFFTSWAVTERVLLRDDRPQKNGLFSNLRAIWDNLFALPPGIKTVCTIQFFASLGWYPVLFFTTIWVTEVYKASHPELDPSDPDVGAAAVRAGARALFCQAVVNIICAMTIPILVESSGVLPSDQRLEYEALNGNGQTLDQPSTPGSATWKRMQEERGASGRLRLAISWIRDVFDRARSGQGVFPLKGLTLMKVWVAAQAWFALAMLGSWFVTSPFGAYLVIGSTGFSWALFQWAPFCLLGELILLEGNVDRSGPRSKYDRRPGSPRDDYDPEESPTPLHASVIPESISIVRPAPQHPHPHNSSQISPRESQPSSSRPSLSDDHVTSARSRRSRPSSLDLKLNTPAMDTSGDGLTPLIHQNDTVGIDHTETSIVIHHGDSSDSDSESDASPYRPSSPRSPIPGQAGNEIGDKAGIILGIHNLFLVCPQFLVTFLSSIIFALMEDSNPLPTHHPNSNPVLGINGTGLDSGMVADPAGLGFDEDGLVRDLSRRAEAIGTDESSPAAVGLIFRIGGVSAAIGAFICWRLMRQFARGEGI</sequence>
<feature type="compositionally biased region" description="Basic and acidic residues" evidence="6">
    <location>
        <begin position="489"/>
        <end position="505"/>
    </location>
</feature>
<evidence type="ECO:0000313" key="8">
    <source>
        <dbReference type="EMBL" id="ORX38239.1"/>
    </source>
</evidence>
<name>A0A1Y1UJT0_9TREE</name>
<dbReference type="GO" id="GO:0005886">
    <property type="term" value="C:plasma membrane"/>
    <property type="evidence" value="ECO:0007669"/>
    <property type="project" value="TreeGrafter"/>
</dbReference>
<evidence type="ECO:0000256" key="2">
    <source>
        <dbReference type="ARBA" id="ARBA00022448"/>
    </source>
</evidence>
<feature type="transmembrane region" description="Helical" evidence="7">
    <location>
        <begin position="743"/>
        <end position="763"/>
    </location>
</feature>
<keyword evidence="2" id="KW-0813">Transport</keyword>
<dbReference type="SUPFAM" id="SSF103473">
    <property type="entry name" value="MFS general substrate transporter"/>
    <property type="match status" value="1"/>
</dbReference>
<feature type="compositionally biased region" description="Low complexity" evidence="6">
    <location>
        <begin position="539"/>
        <end position="555"/>
    </location>
</feature>
<dbReference type="PANTHER" id="PTHR19432:SF91">
    <property type="entry name" value="GENERAL ALPHA-GLUCOSIDE PERMEASE"/>
    <property type="match status" value="1"/>
</dbReference>
<evidence type="ECO:0000256" key="5">
    <source>
        <dbReference type="ARBA" id="ARBA00023136"/>
    </source>
</evidence>
<feature type="transmembrane region" description="Helical" evidence="7">
    <location>
        <begin position="116"/>
        <end position="134"/>
    </location>
</feature>
<dbReference type="InParanoid" id="A0A1Y1UJT0"/>
<evidence type="ECO:0000256" key="7">
    <source>
        <dbReference type="SAM" id="Phobius"/>
    </source>
</evidence>
<feature type="region of interest" description="Disordered" evidence="6">
    <location>
        <begin position="1"/>
        <end position="28"/>
    </location>
</feature>
<dbReference type="GeneID" id="33557053"/>
<feature type="transmembrane region" description="Helical" evidence="7">
    <location>
        <begin position="224"/>
        <end position="244"/>
    </location>
</feature>
<keyword evidence="5 7" id="KW-0472">Membrane</keyword>
<feature type="transmembrane region" description="Helical" evidence="7">
    <location>
        <begin position="454"/>
        <end position="482"/>
    </location>
</feature>
<dbReference type="Gene3D" id="1.20.1250.20">
    <property type="entry name" value="MFS general substrate transporter like domains"/>
    <property type="match status" value="1"/>
</dbReference>
<feature type="compositionally biased region" description="Low complexity" evidence="6">
    <location>
        <begin position="624"/>
        <end position="638"/>
    </location>
</feature>
<keyword evidence="9" id="KW-1185">Reference proteome</keyword>
<evidence type="ECO:0000313" key="9">
    <source>
        <dbReference type="Proteomes" id="UP000193218"/>
    </source>
</evidence>